<evidence type="ECO:0000259" key="2">
    <source>
        <dbReference type="Pfam" id="PF11760"/>
    </source>
</evidence>
<organism evidence="3 4">
    <name type="scientific">Candidatus Nitrobium versatile</name>
    <dbReference type="NCBI Taxonomy" id="2884831"/>
    <lineage>
        <taxon>Bacteria</taxon>
        <taxon>Pseudomonadati</taxon>
        <taxon>Nitrospirota</taxon>
        <taxon>Nitrospiria</taxon>
        <taxon>Nitrospirales</taxon>
        <taxon>Nitrospiraceae</taxon>
        <taxon>Candidatus Nitrobium</taxon>
    </lineage>
</organism>
<evidence type="ECO:0000313" key="3">
    <source>
        <dbReference type="EMBL" id="MBZ0158246.1"/>
    </source>
</evidence>
<dbReference type="Pfam" id="PF01890">
    <property type="entry name" value="CbiG_C"/>
    <property type="match status" value="1"/>
</dbReference>
<dbReference type="InterPro" id="IPR038029">
    <property type="entry name" value="GbiG_N_sf"/>
</dbReference>
<comment type="caution">
    <text evidence="3">The sequence shown here is derived from an EMBL/GenBank/DDBJ whole genome shotgun (WGS) entry which is preliminary data.</text>
</comment>
<dbReference type="SUPFAM" id="SSF159672">
    <property type="entry name" value="CbiG N-terminal domain-like"/>
    <property type="match status" value="1"/>
</dbReference>
<dbReference type="InterPro" id="IPR052553">
    <property type="entry name" value="CbiG_hydrolase"/>
</dbReference>
<dbReference type="GO" id="GO:0009236">
    <property type="term" value="P:cobalamin biosynthetic process"/>
    <property type="evidence" value="ECO:0007669"/>
    <property type="project" value="InterPro"/>
</dbReference>
<dbReference type="Pfam" id="PF11760">
    <property type="entry name" value="CbiG_N"/>
    <property type="match status" value="1"/>
</dbReference>
<protein>
    <submittedName>
        <fullName evidence="3">Cobalamin biosynthesis protein</fullName>
    </submittedName>
</protein>
<evidence type="ECO:0000313" key="4">
    <source>
        <dbReference type="Proteomes" id="UP000705867"/>
    </source>
</evidence>
<name>A0A953SGV1_9BACT</name>
<dbReference type="InterPro" id="IPR002750">
    <property type="entry name" value="CobE/GbiG_C"/>
</dbReference>
<feature type="domain" description="Cobalamin synthesis G N-terminal" evidence="2">
    <location>
        <begin position="35"/>
        <end position="115"/>
    </location>
</feature>
<dbReference type="SUPFAM" id="SSF159664">
    <property type="entry name" value="CobE/GbiG C-terminal domain-like"/>
    <property type="match status" value="1"/>
</dbReference>
<reference evidence="3" key="2">
    <citation type="submission" date="2021-08" db="EMBL/GenBank/DDBJ databases">
        <authorList>
            <person name="Dalcin Martins P."/>
        </authorList>
    </citation>
    <scope>NUCLEOTIDE SEQUENCE</scope>
    <source>
        <strain evidence="3">MAG_39</strain>
    </source>
</reference>
<dbReference type="Gene3D" id="3.30.420.180">
    <property type="entry name" value="CobE/GbiG C-terminal domain"/>
    <property type="match status" value="1"/>
</dbReference>
<dbReference type="PANTHER" id="PTHR37477:SF1">
    <property type="entry name" value="COBALT-PRECORRIN-5A HYDROLASE"/>
    <property type="match status" value="1"/>
</dbReference>
<dbReference type="EMBL" id="JAIOIV010000145">
    <property type="protein sequence ID" value="MBZ0158246.1"/>
    <property type="molecule type" value="Genomic_DNA"/>
</dbReference>
<proteinExistence type="predicted"/>
<dbReference type="Proteomes" id="UP000705867">
    <property type="component" value="Unassembled WGS sequence"/>
</dbReference>
<dbReference type="PANTHER" id="PTHR37477">
    <property type="entry name" value="COBALT-PRECORRIN-5A HYDROLASE"/>
    <property type="match status" value="1"/>
</dbReference>
<reference evidence="3" key="1">
    <citation type="journal article" date="2021" name="bioRxiv">
        <title>Unraveling nitrogen, sulfur and carbon metabolic pathways and microbial community transcriptional responses to substrate deprivation and toxicity stresses in a bioreactor mimicking anoxic brackish coastal sediment conditions.</title>
        <authorList>
            <person name="Martins P.D."/>
            <person name="Echeveste M.J."/>
            <person name="Arshad A."/>
            <person name="Kurth J."/>
            <person name="Ouboter H."/>
            <person name="Jetten M.S.M."/>
            <person name="Welte C.U."/>
        </authorList>
    </citation>
    <scope>NUCLEOTIDE SEQUENCE</scope>
    <source>
        <strain evidence="3">MAG_39</strain>
    </source>
</reference>
<evidence type="ECO:0000259" key="1">
    <source>
        <dbReference type="Pfam" id="PF01890"/>
    </source>
</evidence>
<dbReference type="Gene3D" id="3.40.50.11220">
    <property type="match status" value="1"/>
</dbReference>
<dbReference type="InterPro" id="IPR036518">
    <property type="entry name" value="CobE/GbiG_C_sf"/>
</dbReference>
<dbReference type="InterPro" id="IPR021744">
    <property type="entry name" value="CbiG_N"/>
</dbReference>
<feature type="domain" description="CobE/GbiG C-terminal" evidence="1">
    <location>
        <begin position="207"/>
        <end position="325"/>
    </location>
</feature>
<gene>
    <name evidence="3" type="ORF">K8I29_18785</name>
</gene>
<dbReference type="AlphaFoldDB" id="A0A953SGV1"/>
<sequence>MPVALIYITDTGRSLAEKLTGLYPGAQVMKFASEAVPALWETHGRLVFIMAAGIVVRTIAPLLRDKKKDPAVVVLDEKGKFAVSLLSGHLGGANEAAREIAAFLGGKAVITTASDVNHLPSLDLWARDNGLLIEEWERVPRIGTRFLDRGTLYVYGEIDIPLPGAFQRVGEPARADVLITNREDIYRESSSVPDRAVEQLYLRPRNLVLGIGCNSGTPLDEIEEAVRGVLHTYNLAFSSVRSLATIDIKAQEPGLVAFAEKYSLPLASFTPGELNRVPGVMKSEAVFRATGAHAVSEPAALLAAAEGALLVVPKQKVGNATVAAAEQKYYTEKRN</sequence>
<accession>A0A953SGV1</accession>